<proteinExistence type="predicted"/>
<reference evidence="5" key="1">
    <citation type="submission" date="2016-10" db="EMBL/GenBank/DDBJ databases">
        <authorList>
            <person name="Varghese N."/>
        </authorList>
    </citation>
    <scope>NUCLEOTIDE SEQUENCE [LARGE SCALE GENOMIC DNA]</scope>
    <source>
        <strain evidence="5">DSM 44719</strain>
    </source>
</reference>
<feature type="domain" description="Alkaline phosphatase-like protein PglZ N-terminal" evidence="2">
    <location>
        <begin position="10"/>
        <end position="104"/>
    </location>
</feature>
<evidence type="ECO:0000259" key="2">
    <source>
        <dbReference type="Pfam" id="PF25862"/>
    </source>
</evidence>
<dbReference type="InterPro" id="IPR058882">
    <property type="entry name" value="PglZ_C"/>
</dbReference>
<dbReference type="RefSeq" id="WP_073366416.1">
    <property type="nucleotide sequence ID" value="NZ_FNTL01000003.1"/>
</dbReference>
<evidence type="ECO:0000313" key="4">
    <source>
        <dbReference type="EMBL" id="SEB42422.1"/>
    </source>
</evidence>
<sequence length="939" mass="99471">MTTAVLPEADLAGIRSLIGQLRGKGHSHGVIALAVAPVWAGDHEFELGGQSVRVRTAPSVLAVRDALTDRTQVDWVVILTDRSAAELPAGILEHLATGRLSNLDPWPALRELFNASRQEFNLLALSNEAARAALRDLDDTAAPAPGGVLTNDHLFAALAKAHFGLAPAEYTPHHVALWSMDPASTARFQAWQDRTDPVLLAQFYAWIEGRLGPLGPAFTTVWRSSGPAQLIPLGLVAALLGDGNAASAAFPVSRDTTVKVRTLLEVELGGRTLTEGQLAAWGNTATLAVAGADVPGHVLRHAEDLVRRLQAEPLVVRSDVLPSALAPRVAHFAAALTAAVESGDLAAAENAWADVLAHRSARVDSPDAPRDVRVGAAALRLLRWQRRQHDTPSSLVGWLDDYRTELSWVDAAVNGAFVGADDPTLAAVAHRIVSAVRDRRATSDRQFARLLATSGVNRSSGPQAPLLIEDVLDKVVRPLTVPRPGATGASITTPTASPVLIVVADGMSAAAANEVVADALRRHRPQWQECQFTDAQGLHAALAALPTVTEFSRCSLLTGALAAGRQDRERTGFASWLQGHALRGSGQVLFHKADMDAVSKGHALAVDVRVAVEDTKTRPVIACVLNDIDDALDRSDPIGTSWTTASFKHLDALLSAAANVGRTVVLVSDHGHVVERREQPSAQRGQQISARYRSAAGVDPATLPADEVLVTGPRVLTDTHQAVLAVDEQLRYTGLKAGYHGGATLAEAVIPIAILVNGAVPQHLGLEARPMSVPAWWEPERVAPPESRPVAAPPTAGAKPAVSAPRKKPAPKPAVQSDTLFDMGTATPGPATATAATGGRNRVEELLASPLFIQQYNTFRPRIDKSVIGQLLQALIDGNGRIPLPRAAEILGVKAFRARQTVAALSQVINADGVVALSENGTEVELEAPLMFEQYEVKP</sequence>
<evidence type="ECO:0000256" key="1">
    <source>
        <dbReference type="SAM" id="MobiDB-lite"/>
    </source>
</evidence>
<dbReference type="InterPro" id="IPR047992">
    <property type="entry name" value="BREX_PglZ"/>
</dbReference>
<dbReference type="Pfam" id="PF25863">
    <property type="entry name" value="PglZ_C"/>
    <property type="match status" value="1"/>
</dbReference>
<dbReference type="OrthoDB" id="6725302at2"/>
<dbReference type="EMBL" id="FNTL01000003">
    <property type="protein sequence ID" value="SEB42422.1"/>
    <property type="molecule type" value="Genomic_DNA"/>
</dbReference>
<organism evidence="4 5">
    <name type="scientific">Rhodococcus jostii</name>
    <dbReference type="NCBI Taxonomy" id="132919"/>
    <lineage>
        <taxon>Bacteria</taxon>
        <taxon>Bacillati</taxon>
        <taxon>Actinomycetota</taxon>
        <taxon>Actinomycetes</taxon>
        <taxon>Mycobacteriales</taxon>
        <taxon>Nocardiaceae</taxon>
        <taxon>Rhodococcus</taxon>
    </lineage>
</organism>
<dbReference type="NCBIfam" id="NF033446">
    <property type="entry name" value="BREX_PglZ_2"/>
    <property type="match status" value="1"/>
</dbReference>
<dbReference type="Proteomes" id="UP000183407">
    <property type="component" value="Unassembled WGS sequence"/>
</dbReference>
<feature type="region of interest" description="Disordered" evidence="1">
    <location>
        <begin position="784"/>
        <end position="823"/>
    </location>
</feature>
<dbReference type="Pfam" id="PF08665">
    <property type="entry name" value="PglZ"/>
    <property type="match status" value="1"/>
</dbReference>
<evidence type="ECO:0000313" key="5">
    <source>
        <dbReference type="Proteomes" id="UP000183407"/>
    </source>
</evidence>
<feature type="domain" description="Alkaline phosphatase-like protein PglZ C-terminal" evidence="3">
    <location>
        <begin position="841"/>
        <end position="936"/>
    </location>
</feature>
<name>A0A1H4JA29_RHOJO</name>
<evidence type="ECO:0000259" key="3">
    <source>
        <dbReference type="Pfam" id="PF25863"/>
    </source>
</evidence>
<dbReference type="AlphaFoldDB" id="A0A1H4JA29"/>
<dbReference type="Pfam" id="PF25862">
    <property type="entry name" value="PglZ_1st"/>
    <property type="match status" value="1"/>
</dbReference>
<protein>
    <submittedName>
        <fullName evidence="4">PglZ domain-containing protein</fullName>
    </submittedName>
</protein>
<accession>A0A1H4JA29</accession>
<dbReference type="InterPro" id="IPR058880">
    <property type="entry name" value="PglZ_N"/>
</dbReference>
<gene>
    <name evidence="4" type="ORF">SAMN04490220_0701</name>
</gene>